<evidence type="ECO:0000313" key="1">
    <source>
        <dbReference type="EMBL" id="QJA45948.1"/>
    </source>
</evidence>
<gene>
    <name evidence="1" type="ORF">TM448A00289_0015</name>
    <name evidence="2" type="ORF">TM448B00173_0032</name>
</gene>
<name>A0A6H1ZEI6_9ZZZZ</name>
<accession>A0A6H1ZEI6</accession>
<dbReference type="EMBL" id="MT144595">
    <property type="protein sequence ID" value="QJH94062.1"/>
    <property type="molecule type" value="Genomic_DNA"/>
</dbReference>
<proteinExistence type="predicted"/>
<evidence type="ECO:0000313" key="2">
    <source>
        <dbReference type="EMBL" id="QJH94062.1"/>
    </source>
</evidence>
<reference evidence="1" key="1">
    <citation type="submission" date="2020-03" db="EMBL/GenBank/DDBJ databases">
        <title>The deep terrestrial virosphere.</title>
        <authorList>
            <person name="Holmfeldt K."/>
            <person name="Nilsson E."/>
            <person name="Simone D."/>
            <person name="Lopez-Fernandez M."/>
            <person name="Wu X."/>
            <person name="de Brujin I."/>
            <person name="Lundin D."/>
            <person name="Andersson A."/>
            <person name="Bertilsson S."/>
            <person name="Dopson M."/>
        </authorList>
    </citation>
    <scope>NUCLEOTIDE SEQUENCE</scope>
    <source>
        <strain evidence="1">TM448A00289</strain>
        <strain evidence="2">TM448B00173</strain>
    </source>
</reference>
<dbReference type="AlphaFoldDB" id="A0A6H1ZEI6"/>
<dbReference type="EMBL" id="MT144000">
    <property type="protein sequence ID" value="QJA45948.1"/>
    <property type="molecule type" value="Genomic_DNA"/>
</dbReference>
<organism evidence="1">
    <name type="scientific">viral metagenome</name>
    <dbReference type="NCBI Taxonomy" id="1070528"/>
    <lineage>
        <taxon>unclassified sequences</taxon>
        <taxon>metagenomes</taxon>
        <taxon>organismal metagenomes</taxon>
    </lineage>
</organism>
<sequence length="68" mass="7611">MGISPNIICSWIFVSDLAGSGEEVYLEPGRPFIGDSYDADEEIDRRIDKFETKTGLKILGVCLRGFRI</sequence>
<protein>
    <submittedName>
        <fullName evidence="1">Uncharacterized protein</fullName>
    </submittedName>
</protein>